<dbReference type="CDD" id="cd00146">
    <property type="entry name" value="PKD"/>
    <property type="match status" value="2"/>
</dbReference>
<dbReference type="InterPro" id="IPR013783">
    <property type="entry name" value="Ig-like_fold"/>
</dbReference>
<evidence type="ECO:0008006" key="7">
    <source>
        <dbReference type="Google" id="ProtNLM"/>
    </source>
</evidence>
<feature type="region of interest" description="Disordered" evidence="1">
    <location>
        <begin position="178"/>
        <end position="202"/>
    </location>
</feature>
<dbReference type="FunFam" id="3.60.10.10:FF:000072">
    <property type="entry name" value="Extracellular nuclease"/>
    <property type="match status" value="1"/>
</dbReference>
<dbReference type="InterPro" id="IPR022409">
    <property type="entry name" value="PKD/Chitinase_dom"/>
</dbReference>
<protein>
    <recommendedName>
        <fullName evidence="7">LTD domain-containing protein</fullName>
    </recommendedName>
</protein>
<feature type="domain" description="LTD" evidence="4">
    <location>
        <begin position="16"/>
        <end position="173"/>
    </location>
</feature>
<dbReference type="Pfam" id="PF03372">
    <property type="entry name" value="Exo_endo_phos"/>
    <property type="match status" value="1"/>
</dbReference>
<dbReference type="PROSITE" id="PS51841">
    <property type="entry name" value="LTD"/>
    <property type="match status" value="1"/>
</dbReference>
<dbReference type="Gene3D" id="3.60.10.10">
    <property type="entry name" value="Endonuclease/exonuclease/phosphatase"/>
    <property type="match status" value="1"/>
</dbReference>
<dbReference type="Pfam" id="PF00932">
    <property type="entry name" value="LTD"/>
    <property type="match status" value="1"/>
</dbReference>
<evidence type="ECO:0000256" key="2">
    <source>
        <dbReference type="SAM" id="SignalP"/>
    </source>
</evidence>
<feature type="compositionally biased region" description="Gly residues" evidence="1">
    <location>
        <begin position="186"/>
        <end position="202"/>
    </location>
</feature>
<evidence type="ECO:0000313" key="6">
    <source>
        <dbReference type="Proteomes" id="UP000535937"/>
    </source>
</evidence>
<keyword evidence="2" id="KW-0732">Signal</keyword>
<dbReference type="Proteomes" id="UP000535937">
    <property type="component" value="Unassembled WGS sequence"/>
</dbReference>
<organism evidence="5 6">
    <name type="scientific">Microbulbifer rhizosphaerae</name>
    <dbReference type="NCBI Taxonomy" id="1562603"/>
    <lineage>
        <taxon>Bacteria</taxon>
        <taxon>Pseudomonadati</taxon>
        <taxon>Pseudomonadota</taxon>
        <taxon>Gammaproteobacteria</taxon>
        <taxon>Cellvibrionales</taxon>
        <taxon>Microbulbiferaceae</taxon>
        <taxon>Microbulbifer</taxon>
    </lineage>
</organism>
<dbReference type="CDD" id="cd04486">
    <property type="entry name" value="YhcR_OBF_like"/>
    <property type="match status" value="1"/>
</dbReference>
<dbReference type="CDD" id="cd10283">
    <property type="entry name" value="MnuA_DNase1-like"/>
    <property type="match status" value="1"/>
</dbReference>
<sequence>MKTTTMSQLALWLILLAGSAQASDLIISEYIEGSSYNKALEIYNGTGNPVDLGSYAVEVYFNGSTSPGANITLSGSLADSEVFVLAHSSADAAVLAQADQTYGGSLFNGDDAVALVGPAGFADVIGQIGVDPGSQWGNSSLGTQNQTLIRNADVANGRTDAGAAFDPAVEWTSAGQDSFADLGQHNGSGDGGDNGGGGDAGLGQCGDPATLISAVQGSGAASPLVSERHVIEAVVAGDFQDTASGLGGFFLQEEDADQDGLDTSSEGLFVFDSGFGVDVNVGDLVRVGGQVTEYFDFTELNQVDGVAVCGSGHSVTAAEVSLPFADADHAERYEGMLANFAQTLTVSDNYNLGRYGELGLSAGRLYQPTHVAEPGPAAQAQQAANDLNRILLDDGSTVQNPETIPYPAPGLSADNSLRAGSTVTGLRGVIGYGFDAYRVHPVETPQFADAEPRTASPALPGTGSLHVASFNVLNYFNGDGNGGDFPTSRGADTFDEFQRQRDKIIAAIRGTGADIVGLMEIENDGYGTDSAIQDLVDGLNAAAGSQVYAFVDPGQAQLGSDAITVGIVYRSDRVQPLGAAATLDSYPFDDLNRQPLLQAFTELASGESLAVAINHFKSKGSCPCDGSLNDDQNDGQGCWNQVRTQAADALADWLAADPTGTGTDSVLVLGDLNSYARENPITALQDAGYTNLLASFHGDAAHSYVFQAQAGYLDHALANAALAPLVTGVADWHINADEPRTLDYNTEFKSASQLDSLYNADPYRASDHDPLVVELDLSAGNAAPTADFITEAQGKRVHFTDTSSDSDGSIVSWHWDFGDGHSSAEQNPSHRYQQGGTYSVTLQVEDGLGAQSNTQRELLVDDNSGPQARFSLWRFFNWVWVFDRSRYDGDGDLSYNWDFGDGREAQQPNAWHRYGRKGSYEITLTVSDGTGREDSASGRVAIGRAW</sequence>
<feature type="domain" description="PKD" evidence="3">
    <location>
        <begin position="889"/>
        <end position="942"/>
    </location>
</feature>
<reference evidence="5 6" key="1">
    <citation type="submission" date="2020-08" db="EMBL/GenBank/DDBJ databases">
        <title>Genomic Encyclopedia of Type Strains, Phase III (KMG-III): the genomes of soil and plant-associated and newly described type strains.</title>
        <authorList>
            <person name="Whitman W."/>
        </authorList>
    </citation>
    <scope>NUCLEOTIDE SEQUENCE [LARGE SCALE GENOMIC DNA]</scope>
    <source>
        <strain evidence="5 6">CECT 8799</strain>
    </source>
</reference>
<evidence type="ECO:0000259" key="4">
    <source>
        <dbReference type="PROSITE" id="PS51841"/>
    </source>
</evidence>
<evidence type="ECO:0000256" key="1">
    <source>
        <dbReference type="SAM" id="MobiDB-lite"/>
    </source>
</evidence>
<dbReference type="InterPro" id="IPR035986">
    <property type="entry name" value="PKD_dom_sf"/>
</dbReference>
<comment type="caution">
    <text evidence="5">The sequence shown here is derived from an EMBL/GenBank/DDBJ whole genome shotgun (WGS) entry which is preliminary data.</text>
</comment>
<dbReference type="InterPro" id="IPR000601">
    <property type="entry name" value="PKD_dom"/>
</dbReference>
<dbReference type="RefSeq" id="WP_183456144.1">
    <property type="nucleotide sequence ID" value="NZ_JACHWZ010000002.1"/>
</dbReference>
<feature type="domain" description="PKD" evidence="3">
    <location>
        <begin position="780"/>
        <end position="860"/>
    </location>
</feature>
<dbReference type="SUPFAM" id="SSF56219">
    <property type="entry name" value="DNase I-like"/>
    <property type="match status" value="1"/>
</dbReference>
<dbReference type="NCBIfam" id="NF033681">
    <property type="entry name" value="ExeM_NucH_DNase"/>
    <property type="match status" value="1"/>
</dbReference>
<dbReference type="PROSITE" id="PS50093">
    <property type="entry name" value="PKD"/>
    <property type="match status" value="2"/>
</dbReference>
<keyword evidence="6" id="KW-1185">Reference proteome</keyword>
<dbReference type="InterPro" id="IPR047971">
    <property type="entry name" value="ExeM-like"/>
</dbReference>
<evidence type="ECO:0000313" key="5">
    <source>
        <dbReference type="EMBL" id="MBB3059581.1"/>
    </source>
</evidence>
<dbReference type="PANTHER" id="PTHR42834">
    <property type="entry name" value="ENDONUCLEASE/EXONUCLEASE/PHOSPHATASE FAMILY PROTEIN (AFU_ORTHOLOGUE AFUA_3G09210)"/>
    <property type="match status" value="1"/>
</dbReference>
<dbReference type="InterPro" id="IPR005135">
    <property type="entry name" value="Endo/exonuclease/phosphatase"/>
</dbReference>
<feature type="chain" id="PRO_5031204522" description="LTD domain-containing protein" evidence="2">
    <location>
        <begin position="23"/>
        <end position="946"/>
    </location>
</feature>
<dbReference type="SUPFAM" id="SSF49299">
    <property type="entry name" value="PKD domain"/>
    <property type="match status" value="2"/>
</dbReference>
<gene>
    <name evidence="5" type="ORF">FHS09_000389</name>
</gene>
<name>A0A7W4W8F0_9GAMM</name>
<dbReference type="InterPro" id="IPR036691">
    <property type="entry name" value="Endo/exonu/phosph_ase_sf"/>
</dbReference>
<dbReference type="PANTHER" id="PTHR42834:SF1">
    <property type="entry name" value="ENDONUCLEASE_EXONUCLEASE_PHOSPHATASE FAMILY PROTEIN (AFU_ORTHOLOGUE AFUA_3G09210)"/>
    <property type="match status" value="1"/>
</dbReference>
<proteinExistence type="predicted"/>
<dbReference type="SMART" id="SM00089">
    <property type="entry name" value="PKD"/>
    <property type="match status" value="2"/>
</dbReference>
<dbReference type="EMBL" id="JACHWZ010000002">
    <property type="protein sequence ID" value="MBB3059581.1"/>
    <property type="molecule type" value="Genomic_DNA"/>
</dbReference>
<dbReference type="AlphaFoldDB" id="A0A7W4W8F0"/>
<accession>A0A7W4W8F0</accession>
<dbReference type="Gene3D" id="2.60.40.10">
    <property type="entry name" value="Immunoglobulins"/>
    <property type="match status" value="2"/>
</dbReference>
<evidence type="ECO:0000259" key="3">
    <source>
        <dbReference type="PROSITE" id="PS50093"/>
    </source>
</evidence>
<dbReference type="InterPro" id="IPR001322">
    <property type="entry name" value="Lamin_tail_dom"/>
</dbReference>
<feature type="signal peptide" evidence="2">
    <location>
        <begin position="1"/>
        <end position="22"/>
    </location>
</feature>
<dbReference type="GO" id="GO:0003824">
    <property type="term" value="F:catalytic activity"/>
    <property type="evidence" value="ECO:0007669"/>
    <property type="project" value="InterPro"/>
</dbReference>
<dbReference type="Pfam" id="PF18911">
    <property type="entry name" value="PKD_4"/>
    <property type="match status" value="2"/>
</dbReference>